<dbReference type="SUPFAM" id="SSF52540">
    <property type="entry name" value="P-loop containing nucleoside triphosphate hydrolases"/>
    <property type="match status" value="1"/>
</dbReference>
<evidence type="ECO:0000259" key="2">
    <source>
        <dbReference type="Pfam" id="PF22939"/>
    </source>
</evidence>
<evidence type="ECO:0000256" key="1">
    <source>
        <dbReference type="ARBA" id="ARBA00022737"/>
    </source>
</evidence>
<feature type="domain" description="DUF7708" evidence="3">
    <location>
        <begin position="57"/>
        <end position="200"/>
    </location>
</feature>
<dbReference type="InterPro" id="IPR027417">
    <property type="entry name" value="P-loop_NTPase"/>
</dbReference>
<dbReference type="Pfam" id="PF22939">
    <property type="entry name" value="WHD_GPIID"/>
    <property type="match status" value="1"/>
</dbReference>
<keyword evidence="1" id="KW-0677">Repeat</keyword>
<sequence>MALNVSSADAWTRARDRYIEDLSDGEKQLFLNASLETVFYSASAAKKLHQSNVGSQLQTFAAAIEQYGSALDVYANSSSLILCPLWGSLASEFGKYFDKVVGMFERIGDVLPQFRIYERLFSNHERLVQALSVVYVDILKFCTDAKAVFRKGRRSTVVNLNVAMKLLWKPFDQQFGKTIEDFRKHLKIVDREAGLSHMVEAQDARAVERFNRMQIEKERKEDERLRLLSTLSSTRPEKKHYRLQRLRHPQTGTWFTDSDEFRTWKSSPTSSCLRCDGIPGSGKTILASHVIDTLLGEIDPDDSAISYFYCEYSDSRTLETFNVFGSILKQLLTRKPMLPEQVATTIKQIYAEGMSIPSRDDLVKLLRSVLGLYSRTYIVIDGLDECGKDAQEDILFIVKTLASFDRAIVKVVVFSRENAYLSTVLKHYPCLHTSEAALTRDIVSFVKKTVESKLEAGELVIRNPTLKEEIISELVTKAQGMFLWVSFQLEDICEVGQSDASIREALRNLPDGLAETYERILDKIARRPLRIIEMAQRMLKWVVCARRPLLVEELKEAIAFEPGDPSWDNEKIPAESNEKRFIQICGNLMFLDEEEGTVRLAHHTVQQYMLSTPKSSTSHQFHFQLAEAQLYAGEICVTYLSFSDFETQITESKPRQLAPEFFGSAGLAYIPSILGYGSRLFDVWYQLRGGNVKHKSPDIDYTSILMPKSYQKNPPWRSFLQKYQFLNYTIENWLYHASSFSADNTKCWGSFRSLAVEKTLPFQFRDWDSNEGPKRIPC</sequence>
<evidence type="ECO:0000259" key="3">
    <source>
        <dbReference type="Pfam" id="PF24809"/>
    </source>
</evidence>
<dbReference type="EMBL" id="VXIT01000019">
    <property type="protein sequence ID" value="KAA6407167.1"/>
    <property type="molecule type" value="Genomic_DNA"/>
</dbReference>
<dbReference type="PANTHER" id="PTHR10039">
    <property type="entry name" value="AMELOGENIN"/>
    <property type="match status" value="1"/>
</dbReference>
<name>A0A5M8PCY9_9LECA</name>
<dbReference type="PANTHER" id="PTHR10039:SF10">
    <property type="entry name" value="NACHT DOMAIN-CONTAINING PROTEIN"/>
    <property type="match status" value="1"/>
</dbReference>
<dbReference type="Gene3D" id="3.40.50.300">
    <property type="entry name" value="P-loop containing nucleotide triphosphate hydrolases"/>
    <property type="match status" value="1"/>
</dbReference>
<proteinExistence type="predicted"/>
<dbReference type="InterPro" id="IPR056125">
    <property type="entry name" value="DUF7708"/>
</dbReference>
<protein>
    <submittedName>
        <fullName evidence="5">Uncharacterized protein</fullName>
    </submittedName>
</protein>
<feature type="domain" description="Nephrocystin 3-like N-terminal" evidence="4">
    <location>
        <begin position="250"/>
        <end position="416"/>
    </location>
</feature>
<reference evidence="5 6" key="1">
    <citation type="submission" date="2019-09" db="EMBL/GenBank/DDBJ databases">
        <title>The hologenome of the rock-dwelling lichen Lasallia pustulata.</title>
        <authorList>
            <person name="Greshake Tzovaras B."/>
            <person name="Segers F."/>
            <person name="Bicker A."/>
            <person name="Dal Grande F."/>
            <person name="Otte J."/>
            <person name="Hankeln T."/>
            <person name="Schmitt I."/>
            <person name="Ebersberger I."/>
        </authorList>
    </citation>
    <scope>NUCLEOTIDE SEQUENCE [LARGE SCALE GENOMIC DNA]</scope>
    <source>
        <strain evidence="5">A1-1</strain>
    </source>
</reference>
<dbReference type="AlphaFoldDB" id="A0A5M8PCY9"/>
<evidence type="ECO:0000313" key="5">
    <source>
        <dbReference type="EMBL" id="KAA6407167.1"/>
    </source>
</evidence>
<dbReference type="OrthoDB" id="7464126at2759"/>
<dbReference type="InterPro" id="IPR054471">
    <property type="entry name" value="GPIID_WHD"/>
</dbReference>
<accession>A0A5M8PCY9</accession>
<evidence type="ECO:0000313" key="6">
    <source>
        <dbReference type="Proteomes" id="UP000324767"/>
    </source>
</evidence>
<gene>
    <name evidence="5" type="ORF">FRX48_08968</name>
</gene>
<dbReference type="Proteomes" id="UP000324767">
    <property type="component" value="Unassembled WGS sequence"/>
</dbReference>
<organism evidence="5 6">
    <name type="scientific">Lasallia pustulata</name>
    <dbReference type="NCBI Taxonomy" id="136370"/>
    <lineage>
        <taxon>Eukaryota</taxon>
        <taxon>Fungi</taxon>
        <taxon>Dikarya</taxon>
        <taxon>Ascomycota</taxon>
        <taxon>Pezizomycotina</taxon>
        <taxon>Lecanoromycetes</taxon>
        <taxon>OSLEUM clade</taxon>
        <taxon>Umbilicariomycetidae</taxon>
        <taxon>Umbilicariales</taxon>
        <taxon>Umbilicariaceae</taxon>
        <taxon>Lasallia</taxon>
    </lineage>
</organism>
<dbReference type="Pfam" id="PF24883">
    <property type="entry name" value="NPHP3_N"/>
    <property type="match status" value="1"/>
</dbReference>
<evidence type="ECO:0000259" key="4">
    <source>
        <dbReference type="Pfam" id="PF24883"/>
    </source>
</evidence>
<dbReference type="InterPro" id="IPR056884">
    <property type="entry name" value="NPHP3-like_N"/>
</dbReference>
<dbReference type="Pfam" id="PF24809">
    <property type="entry name" value="DUF7708"/>
    <property type="match status" value="1"/>
</dbReference>
<comment type="caution">
    <text evidence="5">The sequence shown here is derived from an EMBL/GenBank/DDBJ whole genome shotgun (WGS) entry which is preliminary data.</text>
</comment>
<feature type="domain" description="GPI inositol-deacylase winged helix" evidence="2">
    <location>
        <begin position="533"/>
        <end position="615"/>
    </location>
</feature>